<evidence type="ECO:0000313" key="2">
    <source>
        <dbReference type="Proteomes" id="UP000193623"/>
    </source>
</evidence>
<evidence type="ECO:0000313" key="1">
    <source>
        <dbReference type="EMBL" id="SLN32082.1"/>
    </source>
</evidence>
<dbReference type="RefSeq" id="WP_085863932.1">
    <property type="nucleotide sequence ID" value="NZ_FWFT01000002.1"/>
</dbReference>
<proteinExistence type="predicted"/>
<protein>
    <recommendedName>
        <fullName evidence="3">MgtE intracellular N domain protein</fullName>
    </recommendedName>
</protein>
<keyword evidence="2" id="KW-1185">Reference proteome</keyword>
<organism evidence="1 2">
    <name type="scientific">Pseudooctadecabacter jejudonensis</name>
    <dbReference type="NCBI Taxonomy" id="1391910"/>
    <lineage>
        <taxon>Bacteria</taxon>
        <taxon>Pseudomonadati</taxon>
        <taxon>Pseudomonadota</taxon>
        <taxon>Alphaproteobacteria</taxon>
        <taxon>Rhodobacterales</taxon>
        <taxon>Paracoccaceae</taxon>
        <taxon>Pseudooctadecabacter</taxon>
    </lineage>
</organism>
<dbReference type="OrthoDB" id="9791432at2"/>
<gene>
    <name evidence="1" type="ORF">PSJ8397_01497</name>
</gene>
<dbReference type="EMBL" id="FWFT01000002">
    <property type="protein sequence ID" value="SLN32082.1"/>
    <property type="molecule type" value="Genomic_DNA"/>
</dbReference>
<dbReference type="Proteomes" id="UP000193623">
    <property type="component" value="Unassembled WGS sequence"/>
</dbReference>
<name>A0A1Y5S4M3_9RHOB</name>
<accession>A0A1Y5S4M3</accession>
<sequence length="186" mass="19775">MIAGRKQKHVLMVVAALLLASGIVRVSIGMGPALAIAETSAEEIIEPAEDDISLDPLIAALREREQMLDQREAVLADRLRALDAANEEIDRRLGELEAAEESLLAAVALSETANDSDITRLTAVYETMKSADAASLFEQMAPEFASGFLVRMQPEAAAAIMAGLDPQTAYSISVIIAGRNANAPTQ</sequence>
<reference evidence="1 2" key="1">
    <citation type="submission" date="2017-03" db="EMBL/GenBank/DDBJ databases">
        <authorList>
            <person name="Afonso C.L."/>
            <person name="Miller P.J."/>
            <person name="Scott M.A."/>
            <person name="Spackman E."/>
            <person name="Goraichik I."/>
            <person name="Dimitrov K.M."/>
            <person name="Suarez D.L."/>
            <person name="Swayne D.E."/>
        </authorList>
    </citation>
    <scope>NUCLEOTIDE SEQUENCE [LARGE SCALE GENOMIC DNA]</scope>
    <source>
        <strain evidence="1 2">CECT 8397</strain>
    </source>
</reference>
<dbReference type="AlphaFoldDB" id="A0A1Y5S4M3"/>
<evidence type="ECO:0008006" key="3">
    <source>
        <dbReference type="Google" id="ProtNLM"/>
    </source>
</evidence>
<dbReference type="SUPFAM" id="SSF158791">
    <property type="entry name" value="MgtE N-terminal domain-like"/>
    <property type="match status" value="1"/>
</dbReference>